<dbReference type="Pfam" id="PF00557">
    <property type="entry name" value="Peptidase_M24"/>
    <property type="match status" value="1"/>
</dbReference>
<accession>A0A1M6DEL7</accession>
<dbReference type="Gene3D" id="3.90.230.10">
    <property type="entry name" value="Creatinase/methionine aminopeptidase superfamily"/>
    <property type="match status" value="1"/>
</dbReference>
<evidence type="ECO:0000313" key="2">
    <source>
        <dbReference type="EMBL" id="SHI71585.1"/>
    </source>
</evidence>
<dbReference type="Proteomes" id="UP000183954">
    <property type="component" value="Unassembled WGS sequence"/>
</dbReference>
<proteinExistence type="predicted"/>
<dbReference type="InterPro" id="IPR036005">
    <property type="entry name" value="Creatinase/aminopeptidase-like"/>
</dbReference>
<dbReference type="SUPFAM" id="SSF55920">
    <property type="entry name" value="Creatinase/aminopeptidase"/>
    <property type="match status" value="1"/>
</dbReference>
<dbReference type="InterPro" id="IPR000994">
    <property type="entry name" value="Pept_M24"/>
</dbReference>
<organism evidence="2 3">
    <name type="scientific">Desulfosporosinus lacus DSM 15449</name>
    <dbReference type="NCBI Taxonomy" id="1121420"/>
    <lineage>
        <taxon>Bacteria</taxon>
        <taxon>Bacillati</taxon>
        <taxon>Bacillota</taxon>
        <taxon>Clostridia</taxon>
        <taxon>Eubacteriales</taxon>
        <taxon>Desulfitobacteriaceae</taxon>
        <taxon>Desulfosporosinus</taxon>
    </lineage>
</organism>
<feature type="domain" description="Peptidase M24" evidence="1">
    <location>
        <begin position="5"/>
        <end position="34"/>
    </location>
</feature>
<evidence type="ECO:0000259" key="1">
    <source>
        <dbReference type="Pfam" id="PF00557"/>
    </source>
</evidence>
<dbReference type="EMBL" id="FQXJ01000023">
    <property type="protein sequence ID" value="SHI71585.1"/>
    <property type="molecule type" value="Genomic_DNA"/>
</dbReference>
<dbReference type="STRING" id="1121420.SAMN02746098_04521"/>
<protein>
    <submittedName>
        <fullName evidence="2">Metallopeptidase family M24</fullName>
    </submittedName>
</protein>
<dbReference type="AlphaFoldDB" id="A0A1M6DEL7"/>
<name>A0A1M6DEL7_9FIRM</name>
<gene>
    <name evidence="2" type="ORF">SAMN02746098_04521</name>
</gene>
<keyword evidence="3" id="KW-1185">Reference proteome</keyword>
<reference evidence="3" key="1">
    <citation type="submission" date="2016-11" db="EMBL/GenBank/DDBJ databases">
        <authorList>
            <person name="Varghese N."/>
            <person name="Submissions S."/>
        </authorList>
    </citation>
    <scope>NUCLEOTIDE SEQUENCE [LARGE SCALE GENOMIC DNA]</scope>
    <source>
        <strain evidence="3">DSM 15449</strain>
    </source>
</reference>
<sequence>MFMSIKTGMVVAIEPKFVFPSVGVVGIEDTVVIEAELGARYLSVTPRELMVL</sequence>
<evidence type="ECO:0000313" key="3">
    <source>
        <dbReference type="Proteomes" id="UP000183954"/>
    </source>
</evidence>